<dbReference type="GO" id="GO:0015562">
    <property type="term" value="F:efflux transmembrane transporter activity"/>
    <property type="evidence" value="ECO:0007669"/>
    <property type="project" value="TreeGrafter"/>
</dbReference>
<evidence type="ECO:0000313" key="5">
    <source>
        <dbReference type="EMBL" id="PZA15157.1"/>
    </source>
</evidence>
<dbReference type="NCBIfam" id="TIGR01730">
    <property type="entry name" value="RND_mfp"/>
    <property type="match status" value="1"/>
</dbReference>
<dbReference type="OrthoDB" id="9806939at2"/>
<evidence type="ECO:0000313" key="6">
    <source>
        <dbReference type="Proteomes" id="UP000248259"/>
    </source>
</evidence>
<sequence>MLLLTLASLSACSPPPPPQPITRSVLVRTVGADAGAQAQQVYSGEVRARYESELGFRVPGKLTERLVDVGTSVRKGQTLARLDPVDIQLAASAANAQLAAAEADLSLARSELARTEALLARQFVSASALDSRRTALQAAEARVRQARADAARAANQTDYTRLQADSDGIITAVLAEAGQVMSTGQGVVRLARPGEREVRIAIPESRISALSIGMPAQIRLWMDAERTLTGRIREISPAADSASRTFAVSVSIADGNTVPLGTTATVALASGTTVTQTLPLPAVSKVGDETSVWLVDAQGLVQRTSVTVTAYREDGAMLSTPLPAGSRVVVAGAHTLTEGEPVRAIEEGSQPALDVGR</sequence>
<feature type="coiled-coil region" evidence="2">
    <location>
        <begin position="91"/>
        <end position="156"/>
    </location>
</feature>
<dbReference type="PANTHER" id="PTHR30469">
    <property type="entry name" value="MULTIDRUG RESISTANCE PROTEIN MDTA"/>
    <property type="match status" value="1"/>
</dbReference>
<protein>
    <submittedName>
        <fullName evidence="5">Efflux transporter periplasmic adaptor subunit</fullName>
    </submittedName>
</protein>
<keyword evidence="2" id="KW-0175">Coiled coil</keyword>
<keyword evidence="6" id="KW-1185">Reference proteome</keyword>
<comment type="caution">
    <text evidence="5">The sequence shown here is derived from an EMBL/GenBank/DDBJ whole genome shotgun (WGS) entry which is preliminary data.</text>
</comment>
<feature type="domain" description="Multidrug resistance protein MdtA-like alpha-helical hairpin" evidence="3">
    <location>
        <begin position="93"/>
        <end position="160"/>
    </location>
</feature>
<dbReference type="AlphaFoldDB" id="A0A323US10"/>
<evidence type="ECO:0000256" key="2">
    <source>
        <dbReference type="SAM" id="Coils"/>
    </source>
</evidence>
<dbReference type="EMBL" id="QKOE01000017">
    <property type="protein sequence ID" value="PZA15157.1"/>
    <property type="molecule type" value="Genomic_DNA"/>
</dbReference>
<dbReference type="InterPro" id="IPR058624">
    <property type="entry name" value="MdtA-like_HH"/>
</dbReference>
<comment type="similarity">
    <text evidence="1">Belongs to the membrane fusion protein (MFP) (TC 8.A.1) family.</text>
</comment>
<gene>
    <name evidence="5" type="ORF">DNK49_18195</name>
</gene>
<dbReference type="Pfam" id="PF25876">
    <property type="entry name" value="HH_MFP_RND"/>
    <property type="match status" value="1"/>
</dbReference>
<dbReference type="SUPFAM" id="SSF111369">
    <property type="entry name" value="HlyD-like secretion proteins"/>
    <property type="match status" value="1"/>
</dbReference>
<feature type="domain" description="CusB-like beta-barrel" evidence="4">
    <location>
        <begin position="198"/>
        <end position="270"/>
    </location>
</feature>
<dbReference type="Gene3D" id="2.40.30.170">
    <property type="match status" value="1"/>
</dbReference>
<dbReference type="Gene3D" id="2.40.420.20">
    <property type="match status" value="1"/>
</dbReference>
<accession>A0A323US10</accession>
<dbReference type="InterPro" id="IPR058792">
    <property type="entry name" value="Beta-barrel_RND_2"/>
</dbReference>
<dbReference type="Gene3D" id="2.40.50.100">
    <property type="match status" value="1"/>
</dbReference>
<dbReference type="PANTHER" id="PTHR30469:SF15">
    <property type="entry name" value="HLYD FAMILY OF SECRETION PROTEINS"/>
    <property type="match status" value="1"/>
</dbReference>
<dbReference type="Pfam" id="PF25954">
    <property type="entry name" value="Beta-barrel_RND_2"/>
    <property type="match status" value="1"/>
</dbReference>
<proteinExistence type="inferred from homology"/>
<evidence type="ECO:0000259" key="4">
    <source>
        <dbReference type="Pfam" id="PF25954"/>
    </source>
</evidence>
<dbReference type="Proteomes" id="UP000248259">
    <property type="component" value="Unassembled WGS sequence"/>
</dbReference>
<reference evidence="5 6" key="1">
    <citation type="submission" date="2018-06" db="EMBL/GenBank/DDBJ databases">
        <title>Azoarcus communis strain SWub3 genome.</title>
        <authorList>
            <person name="Zorraquino Salvo V."/>
            <person name="Toubiana D."/>
            <person name="Blumwald E."/>
        </authorList>
    </citation>
    <scope>NUCLEOTIDE SEQUENCE [LARGE SCALE GENOMIC DNA]</scope>
    <source>
        <strain evidence="5 6">SWub3</strain>
    </source>
</reference>
<organism evidence="5 6">
    <name type="scientific">Parazoarcus communis SWub3 = DSM 12120</name>
    <dbReference type="NCBI Taxonomy" id="1121029"/>
    <lineage>
        <taxon>Bacteria</taxon>
        <taxon>Pseudomonadati</taxon>
        <taxon>Pseudomonadota</taxon>
        <taxon>Betaproteobacteria</taxon>
        <taxon>Rhodocyclales</taxon>
        <taxon>Zoogloeaceae</taxon>
        <taxon>Parazoarcus</taxon>
    </lineage>
</organism>
<name>A0A323US10_9RHOO</name>
<dbReference type="Gene3D" id="1.10.287.470">
    <property type="entry name" value="Helix hairpin bin"/>
    <property type="match status" value="1"/>
</dbReference>
<dbReference type="GO" id="GO:1990281">
    <property type="term" value="C:efflux pump complex"/>
    <property type="evidence" value="ECO:0007669"/>
    <property type="project" value="TreeGrafter"/>
</dbReference>
<dbReference type="InterPro" id="IPR006143">
    <property type="entry name" value="RND_pump_MFP"/>
</dbReference>
<evidence type="ECO:0000259" key="3">
    <source>
        <dbReference type="Pfam" id="PF25876"/>
    </source>
</evidence>
<evidence type="ECO:0000256" key="1">
    <source>
        <dbReference type="ARBA" id="ARBA00009477"/>
    </source>
</evidence>